<dbReference type="SUPFAM" id="SSF140663">
    <property type="entry name" value="TTHA0068-like"/>
    <property type="match status" value="1"/>
</dbReference>
<sequence>MNLYPKAYIDYLFHFHAERDFFECHEVLEEYWKEHPEDPNSEAYVGLIQVAVSLYHQRRGNLSGAVKMLTSAIQRLDKERLERLGIDGEKFRERLQARLQECMDPESFIYSDPDIPLKDETLITLCGQACARTGKVWGQPTDMNDAFLIHKHTLRDRSTVVAERELQKQLKRKQRLKRETDDGEAEIKKSSQ</sequence>
<reference evidence="2 3" key="2">
    <citation type="journal article" date="2016" name="Genome Announc.">
        <title>Complete Genome Sequences of Two Interactive Moderate Thermophiles, Paenibacillus napthalenovorans 32O-Y and Paenibacillus sp. 32O-W.</title>
        <authorList>
            <person name="Butler R.R.III."/>
            <person name="Wang J."/>
            <person name="Stark B.C."/>
            <person name="Pombert J.F."/>
        </authorList>
    </citation>
    <scope>NUCLEOTIDE SEQUENCE [LARGE SCALE GENOMIC DNA]</scope>
    <source>
        <strain evidence="2 3">32O-Y</strain>
    </source>
</reference>
<reference evidence="3" key="1">
    <citation type="submission" date="2015-12" db="EMBL/GenBank/DDBJ databases">
        <title>Complete genome sequences of two moderately thermophilic Paenibacillus species.</title>
        <authorList>
            <person name="Butler R.III."/>
            <person name="Wang J."/>
            <person name="Stark B.C."/>
            <person name="Pombert J.-F."/>
        </authorList>
    </citation>
    <scope>NUCLEOTIDE SEQUENCE [LARGE SCALE GENOMIC DNA]</scope>
    <source>
        <strain evidence="3">32O-Y</strain>
    </source>
</reference>
<dbReference type="InterPro" id="IPR023203">
    <property type="entry name" value="TTHA0068_sf"/>
</dbReference>
<evidence type="ECO:0000313" key="2">
    <source>
        <dbReference type="EMBL" id="ALS22526.1"/>
    </source>
</evidence>
<protein>
    <submittedName>
        <fullName evidence="2">Uncharacterized protein</fullName>
    </submittedName>
</protein>
<feature type="region of interest" description="Disordered" evidence="1">
    <location>
        <begin position="171"/>
        <end position="192"/>
    </location>
</feature>
<gene>
    <name evidence="2" type="ORF">IJ22_21520</name>
</gene>
<dbReference type="Gene3D" id="1.10.3450.10">
    <property type="entry name" value="TTHA0068-like"/>
    <property type="match status" value="1"/>
</dbReference>
<dbReference type="PANTHER" id="PTHR34796:SF1">
    <property type="entry name" value="EXPRESSED PROTEIN"/>
    <property type="match status" value="1"/>
</dbReference>
<dbReference type="PANTHER" id="PTHR34796">
    <property type="entry name" value="EXPRESSED PROTEIN"/>
    <property type="match status" value="1"/>
</dbReference>
<keyword evidence="3" id="KW-1185">Reference proteome</keyword>
<dbReference type="STRING" id="162209.IJ22_21520"/>
<accession>A0A0U2W7V0</accession>
<proteinExistence type="predicted"/>
<feature type="compositionally biased region" description="Basic and acidic residues" evidence="1">
    <location>
        <begin position="177"/>
        <end position="192"/>
    </location>
</feature>
<dbReference type="AlphaFoldDB" id="A0A0U2W7V0"/>
<dbReference type="PATRIC" id="fig|162209.4.peg.2286"/>
<evidence type="ECO:0000313" key="3">
    <source>
        <dbReference type="Proteomes" id="UP000061660"/>
    </source>
</evidence>
<dbReference type="EMBL" id="CP013652">
    <property type="protein sequence ID" value="ALS22526.1"/>
    <property type="molecule type" value="Genomic_DNA"/>
</dbReference>
<dbReference type="InterPro" id="IPR005500">
    <property type="entry name" value="DUF309"/>
</dbReference>
<evidence type="ECO:0000256" key="1">
    <source>
        <dbReference type="SAM" id="MobiDB-lite"/>
    </source>
</evidence>
<name>A0A0U2W7V0_9BACL</name>
<dbReference type="RefSeq" id="WP_062408758.1">
    <property type="nucleotide sequence ID" value="NZ_BJCS01000001.1"/>
</dbReference>
<dbReference type="KEGG" id="pnp:IJ22_21520"/>
<dbReference type="OrthoDB" id="165483at2"/>
<organism evidence="2 3">
    <name type="scientific">Paenibacillus naphthalenovorans</name>
    <dbReference type="NCBI Taxonomy" id="162209"/>
    <lineage>
        <taxon>Bacteria</taxon>
        <taxon>Bacillati</taxon>
        <taxon>Bacillota</taxon>
        <taxon>Bacilli</taxon>
        <taxon>Bacillales</taxon>
        <taxon>Paenibacillaceae</taxon>
        <taxon>Paenibacillus</taxon>
    </lineage>
</organism>
<dbReference type="Proteomes" id="UP000061660">
    <property type="component" value="Chromosome"/>
</dbReference>
<dbReference type="Pfam" id="PF03745">
    <property type="entry name" value="DUF309"/>
    <property type="match status" value="1"/>
</dbReference>